<protein>
    <recommendedName>
        <fullName evidence="2">Septum formation-related domain-containing protein</fullName>
    </recommendedName>
</protein>
<name>A0A919Q0D1_9MICO</name>
<keyword evidence="1" id="KW-0732">Signal</keyword>
<dbReference type="EMBL" id="BONR01000001">
    <property type="protein sequence ID" value="GIG53985.1"/>
    <property type="molecule type" value="Genomic_DNA"/>
</dbReference>
<comment type="caution">
    <text evidence="3">The sequence shown here is derived from an EMBL/GenBank/DDBJ whole genome shotgun (WGS) entry which is preliminary data.</text>
</comment>
<keyword evidence="4" id="KW-1185">Reference proteome</keyword>
<dbReference type="AlphaFoldDB" id="A0A919Q0D1"/>
<evidence type="ECO:0000259" key="2">
    <source>
        <dbReference type="Pfam" id="PF13845"/>
    </source>
</evidence>
<evidence type="ECO:0000256" key="1">
    <source>
        <dbReference type="SAM" id="SignalP"/>
    </source>
</evidence>
<accession>A0A919Q0D1</accession>
<dbReference type="Pfam" id="PF13845">
    <property type="entry name" value="Septum_form"/>
    <property type="match status" value="1"/>
</dbReference>
<evidence type="ECO:0000313" key="4">
    <source>
        <dbReference type="Proteomes" id="UP000652354"/>
    </source>
</evidence>
<organism evidence="3 4">
    <name type="scientific">Demequina activiva</name>
    <dbReference type="NCBI Taxonomy" id="1582364"/>
    <lineage>
        <taxon>Bacteria</taxon>
        <taxon>Bacillati</taxon>
        <taxon>Actinomycetota</taxon>
        <taxon>Actinomycetes</taxon>
        <taxon>Micrococcales</taxon>
        <taxon>Demequinaceae</taxon>
        <taxon>Demequina</taxon>
    </lineage>
</organism>
<reference evidence="3" key="1">
    <citation type="submission" date="2021-01" db="EMBL/GenBank/DDBJ databases">
        <title>Whole genome shotgun sequence of Demequina activiva NBRC 110675.</title>
        <authorList>
            <person name="Komaki H."/>
            <person name="Tamura T."/>
        </authorList>
    </citation>
    <scope>NUCLEOTIDE SEQUENCE</scope>
    <source>
        <strain evidence="3">NBRC 110675</strain>
    </source>
</reference>
<sequence length="148" mass="15700">MKKWTLAALATTVLALSGCSLLGSGGTVEELQVTVGECVDEASVTEEGEQEIGVLPVVDCAEPHYAEVFHTVQLTDESFPADVVTQAEDACYGAFESYVGIDYAESIYYFTATYPTQGSWDNGDRQIACLLVGEVGEELTGSLKGAAE</sequence>
<dbReference type="RefSeq" id="WP_203653443.1">
    <property type="nucleotide sequence ID" value="NZ_BONR01000001.1"/>
</dbReference>
<dbReference type="InterPro" id="IPR026004">
    <property type="entry name" value="Septum_form"/>
</dbReference>
<feature type="domain" description="Septum formation-related" evidence="2">
    <location>
        <begin position="35"/>
        <end position="129"/>
    </location>
</feature>
<proteinExistence type="predicted"/>
<dbReference type="Proteomes" id="UP000652354">
    <property type="component" value="Unassembled WGS sequence"/>
</dbReference>
<feature type="chain" id="PRO_5038993512" description="Septum formation-related domain-containing protein" evidence="1">
    <location>
        <begin position="23"/>
        <end position="148"/>
    </location>
</feature>
<gene>
    <name evidence="3" type="ORF">Dac01nite_07370</name>
</gene>
<feature type="signal peptide" evidence="1">
    <location>
        <begin position="1"/>
        <end position="22"/>
    </location>
</feature>
<dbReference type="PROSITE" id="PS51257">
    <property type="entry name" value="PROKAR_LIPOPROTEIN"/>
    <property type="match status" value="1"/>
</dbReference>
<evidence type="ECO:0000313" key="3">
    <source>
        <dbReference type="EMBL" id="GIG53985.1"/>
    </source>
</evidence>